<dbReference type="PANTHER" id="PTHR42940:SF3">
    <property type="entry name" value="ALCOHOL DEHYDROGENASE 1-RELATED"/>
    <property type="match status" value="1"/>
</dbReference>
<keyword evidence="4" id="KW-0862">Zinc</keyword>
<dbReference type="AlphaFoldDB" id="A0AAE8SZQ9"/>
<proteinExistence type="inferred from homology"/>
<comment type="similarity">
    <text evidence="2">Belongs to the zinc-containing alcohol dehydrogenase family.</text>
</comment>
<dbReference type="Pfam" id="PF08240">
    <property type="entry name" value="ADH_N"/>
    <property type="match status" value="1"/>
</dbReference>
<comment type="caution">
    <text evidence="8">The sequence shown here is derived from an EMBL/GenBank/DDBJ whole genome shotgun (WGS) entry which is preliminary data.</text>
</comment>
<evidence type="ECO:0000313" key="9">
    <source>
        <dbReference type="Proteomes" id="UP001187682"/>
    </source>
</evidence>
<name>A0AAE8SZQ9_9PEZI</name>
<keyword evidence="6" id="KW-0520">NAD</keyword>
<feature type="domain" description="Alcohol dehydrogenase-like N-terminal" evidence="7">
    <location>
        <begin position="9"/>
        <end position="87"/>
    </location>
</feature>
<organism evidence="8 9">
    <name type="scientific">Cephalotrichum gorgonifer</name>
    <dbReference type="NCBI Taxonomy" id="2041049"/>
    <lineage>
        <taxon>Eukaryota</taxon>
        <taxon>Fungi</taxon>
        <taxon>Dikarya</taxon>
        <taxon>Ascomycota</taxon>
        <taxon>Pezizomycotina</taxon>
        <taxon>Sordariomycetes</taxon>
        <taxon>Hypocreomycetidae</taxon>
        <taxon>Microascales</taxon>
        <taxon>Microascaceae</taxon>
        <taxon>Cephalotrichum</taxon>
    </lineage>
</organism>
<comment type="cofactor">
    <cofactor evidence="1">
        <name>Zn(2+)</name>
        <dbReference type="ChEBI" id="CHEBI:29105"/>
    </cofactor>
</comment>
<evidence type="ECO:0000259" key="7">
    <source>
        <dbReference type="Pfam" id="PF08240"/>
    </source>
</evidence>
<dbReference type="InterPro" id="IPR011032">
    <property type="entry name" value="GroES-like_sf"/>
</dbReference>
<keyword evidence="5" id="KW-0560">Oxidoreductase</keyword>
<dbReference type="PANTHER" id="PTHR42940">
    <property type="entry name" value="ALCOHOL DEHYDROGENASE 1-RELATED"/>
    <property type="match status" value="1"/>
</dbReference>
<evidence type="ECO:0000313" key="8">
    <source>
        <dbReference type="EMBL" id="SPO07214.1"/>
    </source>
</evidence>
<keyword evidence="3" id="KW-0479">Metal-binding</keyword>
<dbReference type="InterPro" id="IPR013154">
    <property type="entry name" value="ADH-like_N"/>
</dbReference>
<evidence type="ECO:0000256" key="3">
    <source>
        <dbReference type="ARBA" id="ARBA00022723"/>
    </source>
</evidence>
<reference evidence="8" key="1">
    <citation type="submission" date="2018-03" db="EMBL/GenBank/DDBJ databases">
        <authorList>
            <person name="Guldener U."/>
        </authorList>
    </citation>
    <scope>NUCLEOTIDE SEQUENCE</scope>
</reference>
<dbReference type="SUPFAM" id="SSF50129">
    <property type="entry name" value="GroES-like"/>
    <property type="match status" value="1"/>
</dbReference>
<dbReference type="GO" id="GO:0005737">
    <property type="term" value="C:cytoplasm"/>
    <property type="evidence" value="ECO:0007669"/>
    <property type="project" value="TreeGrafter"/>
</dbReference>
<dbReference type="Gene3D" id="3.40.50.720">
    <property type="entry name" value="NAD(P)-binding Rossmann-like Domain"/>
    <property type="match status" value="1"/>
</dbReference>
<dbReference type="EMBL" id="ONZQ02000019">
    <property type="protein sequence ID" value="SPO07214.1"/>
    <property type="molecule type" value="Genomic_DNA"/>
</dbReference>
<evidence type="ECO:0000256" key="2">
    <source>
        <dbReference type="ARBA" id="ARBA00008072"/>
    </source>
</evidence>
<sequence length="322" mass="34382">MGPEPGYRSQNHIAGHEGIGYVVKSHDLSLLGRPVAMRFLAAACESCVYCLRGLQSSCPEQLNIPKHVNGTFQHYNTVPISCLMPLPAGLLDEGRDLGKYCAALCSGSAALRAIRASNCRPGDVALIIGVAGGIGHLVGMMAKRVFGLKVIGIDRKWKIDTLQAEQRAQVADVFLPTPGECVERESNGLYGFKSALLSACTQLRGDSQLSRYAETVIVTASEFSAFQNLEEYACDGGSIVCVGVPRGDCKLSIPLATLVERSLRFEGSLMGGRKEAMEVLQYIRSGLINPIVTEVGLADVPKEMQRLGEGGVIGKVAVRLSG</sequence>
<evidence type="ECO:0000256" key="1">
    <source>
        <dbReference type="ARBA" id="ARBA00001947"/>
    </source>
</evidence>
<dbReference type="SUPFAM" id="SSF51735">
    <property type="entry name" value="NAD(P)-binding Rossmann-fold domains"/>
    <property type="match status" value="1"/>
</dbReference>
<evidence type="ECO:0000256" key="5">
    <source>
        <dbReference type="ARBA" id="ARBA00023002"/>
    </source>
</evidence>
<evidence type="ECO:0000256" key="6">
    <source>
        <dbReference type="ARBA" id="ARBA00023027"/>
    </source>
</evidence>
<gene>
    <name evidence="8" type="ORF">DNG_09908</name>
</gene>
<evidence type="ECO:0000256" key="4">
    <source>
        <dbReference type="ARBA" id="ARBA00022833"/>
    </source>
</evidence>
<dbReference type="Gene3D" id="3.90.180.10">
    <property type="entry name" value="Medium-chain alcohol dehydrogenases, catalytic domain"/>
    <property type="match status" value="1"/>
</dbReference>
<protein>
    <recommendedName>
        <fullName evidence="7">Alcohol dehydrogenase-like N-terminal domain-containing protein</fullName>
    </recommendedName>
</protein>
<dbReference type="Proteomes" id="UP001187682">
    <property type="component" value="Unassembled WGS sequence"/>
</dbReference>
<dbReference type="GO" id="GO:0046872">
    <property type="term" value="F:metal ion binding"/>
    <property type="evidence" value="ECO:0007669"/>
    <property type="project" value="UniProtKB-KW"/>
</dbReference>
<dbReference type="InterPro" id="IPR036291">
    <property type="entry name" value="NAD(P)-bd_dom_sf"/>
</dbReference>
<dbReference type="GO" id="GO:0004022">
    <property type="term" value="F:alcohol dehydrogenase (NAD+) activity"/>
    <property type="evidence" value="ECO:0007669"/>
    <property type="project" value="TreeGrafter"/>
</dbReference>
<accession>A0AAE8SZQ9</accession>
<keyword evidence="9" id="KW-1185">Reference proteome</keyword>